<keyword evidence="3" id="KW-1185">Reference proteome</keyword>
<dbReference type="Proteomes" id="UP000008385">
    <property type="component" value="Chromosome"/>
</dbReference>
<reference evidence="2 3" key="2">
    <citation type="journal article" date="2011" name="PLoS ONE">
        <title>The Cyst-Dividing Bacterium Ramlibacter tataouinensis TTB310 Genome Reveals a Well-Stocked Toolbox for Adaptation to a Desert Environment.</title>
        <authorList>
            <person name="De Luca G."/>
            <person name="Barakat M."/>
            <person name="Ortet P."/>
            <person name="Fochesato S."/>
            <person name="Jourlin-Castelli C."/>
            <person name="Ansaldi M."/>
            <person name="Py B."/>
            <person name="Fichant G."/>
            <person name="Coutinho P.M."/>
            <person name="Voulhoux R."/>
            <person name="Bastien O."/>
            <person name="Marechal E."/>
            <person name="Henrissat B."/>
            <person name="Quentin Y."/>
            <person name="Noirot P."/>
            <person name="Filloux A."/>
            <person name="Mejean V."/>
            <person name="Dubow M.S."/>
            <person name="Barras F."/>
            <person name="Barbe V."/>
            <person name="Weissenbach J."/>
            <person name="Mihalcescu I."/>
            <person name="Vermeglio A."/>
            <person name="Achouak W."/>
            <person name="Heulin T."/>
        </authorList>
    </citation>
    <scope>NUCLEOTIDE SEQUENCE [LARGE SCALE GENOMIC DNA]</scope>
    <source>
        <strain evidence="3">ATCC BAA-407 / DSM 14655 / LMG 21543 / TTB310</strain>
    </source>
</reference>
<dbReference type="RefSeq" id="WP_013900190.1">
    <property type="nucleotide sequence ID" value="NC_015677.1"/>
</dbReference>
<dbReference type="SUPFAM" id="SSF53756">
    <property type="entry name" value="UDP-Glycosyltransferase/glycogen phosphorylase"/>
    <property type="match status" value="1"/>
</dbReference>
<dbReference type="OrthoDB" id="9790457at2"/>
<evidence type="ECO:0000259" key="1">
    <source>
        <dbReference type="Pfam" id="PF00534"/>
    </source>
</evidence>
<dbReference type="AlphaFoldDB" id="F5XYW9"/>
<gene>
    <name evidence="2" type="ordered locus">Rta_08750</name>
</gene>
<accession>F5XYW9</accession>
<dbReference type="GO" id="GO:0016757">
    <property type="term" value="F:glycosyltransferase activity"/>
    <property type="evidence" value="ECO:0007669"/>
    <property type="project" value="InterPro"/>
</dbReference>
<keyword evidence="2" id="KW-0808">Transferase</keyword>
<feature type="domain" description="Glycosyl transferase family 1" evidence="1">
    <location>
        <begin position="371"/>
        <end position="510"/>
    </location>
</feature>
<evidence type="ECO:0000313" key="3">
    <source>
        <dbReference type="Proteomes" id="UP000008385"/>
    </source>
</evidence>
<dbReference type="InterPro" id="IPR001296">
    <property type="entry name" value="Glyco_trans_1"/>
</dbReference>
<proteinExistence type="predicted"/>
<dbReference type="KEGG" id="rta:Rta_08750"/>
<organism evidence="2 3">
    <name type="scientific">Ramlibacter tataouinensis (strain ATCC BAA-407 / DSM 14655 / LMG 21543 / TTB310)</name>
    <dbReference type="NCBI Taxonomy" id="365046"/>
    <lineage>
        <taxon>Bacteria</taxon>
        <taxon>Pseudomonadati</taxon>
        <taxon>Pseudomonadota</taxon>
        <taxon>Betaproteobacteria</taxon>
        <taxon>Burkholderiales</taxon>
        <taxon>Comamonadaceae</taxon>
        <taxon>Ramlibacter</taxon>
    </lineage>
</organism>
<dbReference type="Pfam" id="PF00534">
    <property type="entry name" value="Glycos_transf_1"/>
    <property type="match status" value="1"/>
</dbReference>
<sequence>MKHSLDALVVREGRLFAYGWLFHPVQPTHELALRVTLEDGASLHLPVTAGKERSDVAAAFPSEPQARWSGWMAYVGWSYSRPHRIELLGTVKSGEPFVVLVDGVPAARASLNERLRTFVRRARRQWKGQATVDAEQAEGEVAGDEEALAAVRVAMKAAGLQRLCLVIDHAMGGGANHYRKEWVTHRLTELPLLAVMTFDVHRLSYGLELQTSTGHVLRMACSGNLPAALAASGLVHKVFYNDAVSFPRAGEVPAWLQAFVAAGASLTVAVHDYLAVCPSPFLLNDANTFCGVPPIEECMRCMRCNDNAFPTVRPAPDMVGWRSTWGDALAVADAILCFSASSQDLLLRAYPRLDRTRIRVVPHEVRRFTTQVHHLGEGPLHVGVVGAISMHKGAGVLKALAREIEARGAPVRITVFGTLEGAVAGDTVTVTGAYERDELPGLIERSGANVFLLPSICPETFSYVTHELVQLALPVACFDLGAPADCVAQYKRGRVLRQRGAAALLDDLIAFHRDIHILSLQRDQ</sequence>
<dbReference type="Gene3D" id="3.40.50.2000">
    <property type="entry name" value="Glycogen Phosphorylase B"/>
    <property type="match status" value="1"/>
</dbReference>
<dbReference type="HOGENOM" id="CLU_519591_0_0_4"/>
<dbReference type="eggNOG" id="COG0438">
    <property type="taxonomic scope" value="Bacteria"/>
</dbReference>
<evidence type="ECO:0000313" key="2">
    <source>
        <dbReference type="EMBL" id="AEG91957.1"/>
    </source>
</evidence>
<dbReference type="EMBL" id="CP000245">
    <property type="protein sequence ID" value="AEG91957.1"/>
    <property type="molecule type" value="Genomic_DNA"/>
</dbReference>
<reference evidence="3" key="1">
    <citation type="submission" date="2006-01" db="EMBL/GenBank/DDBJ databases">
        <title>Genome of the cyst-dividing bacterium Ramlibacter tataouinensis.</title>
        <authorList>
            <person name="Barakat M."/>
            <person name="Ortet P."/>
            <person name="De Luca G."/>
            <person name="Jourlin-Castelli C."/>
            <person name="Ansaldi M."/>
            <person name="Py B."/>
            <person name="Fichant G."/>
            <person name="Coutinho P."/>
            <person name="Voulhoux R."/>
            <person name="Bastien O."/>
            <person name="Roy S."/>
            <person name="Marechal E."/>
            <person name="Henrissat B."/>
            <person name="Quentin Y."/>
            <person name="Noirot P."/>
            <person name="Filloux A."/>
            <person name="Mejean V."/>
            <person name="DuBow M."/>
            <person name="Barras F."/>
            <person name="Heulin T."/>
        </authorList>
    </citation>
    <scope>NUCLEOTIDE SEQUENCE [LARGE SCALE GENOMIC DNA]</scope>
    <source>
        <strain evidence="3">ATCC BAA-407 / DSM 14655 / LMG 21543 / TTB310</strain>
    </source>
</reference>
<name>F5XYW9_RAMTT</name>
<dbReference type="STRING" id="365046.Rta_08750"/>
<protein>
    <submittedName>
        <fullName evidence="2">A-glycosyltransferase, Glycosyltransferase Family 4-like protein</fullName>
    </submittedName>
</protein>